<dbReference type="GeneTree" id="ENSGT00390000001802"/>
<keyword evidence="11" id="KW-1185">Reference proteome</keyword>
<dbReference type="STRING" id="1676925.ENSPKIP00000037454"/>
<dbReference type="Pfam" id="PF22037">
    <property type="entry name" value="PSD13_N"/>
    <property type="match status" value="1"/>
</dbReference>
<dbReference type="KEGG" id="pki:111834296"/>
<evidence type="ECO:0000256" key="6">
    <source>
        <dbReference type="ARBA" id="ARBA00029749"/>
    </source>
</evidence>
<dbReference type="RefSeq" id="XP_023649188.1">
    <property type="nucleotide sequence ID" value="XM_023793420.2"/>
</dbReference>
<dbReference type="GO" id="GO:0008541">
    <property type="term" value="C:proteasome regulatory particle, lid subcomplex"/>
    <property type="evidence" value="ECO:0007669"/>
    <property type="project" value="TreeGrafter"/>
</dbReference>
<dbReference type="GO" id="GO:0005634">
    <property type="term" value="C:nucleus"/>
    <property type="evidence" value="ECO:0007669"/>
    <property type="project" value="TreeGrafter"/>
</dbReference>
<dbReference type="Ensembl" id="ENSPKIT00000018419.1">
    <property type="protein sequence ID" value="ENSPKIP00000037454.1"/>
    <property type="gene ID" value="ENSPKIG00000015631.1"/>
</dbReference>
<protein>
    <recommendedName>
        <fullName evidence="4">26S proteasome non-ATPase regulatory subunit 13</fullName>
    </recommendedName>
    <alternativeName>
        <fullName evidence="6">26S proteasome regulatory subunit RPN9</fullName>
    </alternativeName>
    <alternativeName>
        <fullName evidence="8">26S proteasome regulatory subunit S11</fullName>
    </alternativeName>
    <alternativeName>
        <fullName evidence="7">26S proteasome regulatory subunit p40.5</fullName>
    </alternativeName>
</protein>
<sequence length="382" mass="43295">MLRKDAIVYLQEQQGRYDDKEREKLIKMEALYQKRLWHQLTVELLDFVQRPALASDGRILKLYENFICDFEHRMNPLSLVEMILLAAQQVRDAGNALKLLEKTREKVKGNSEAVILCLTAMSAVKLKSGDLPAGKSLLATVETMLEQLPGLRSTHSRFYCASSSYYRATGQHALYYRQALRYLGCVQIKDLSADLQQQKAVPLVLAALLGDGLYNFGHLLTHPILAALQTAETQWLVQTLYAFNRGSLKGFDALRDSWSSQTDLAANEKKLRKKLQLLCLMEMIFTRPAHCRRMTFEKIAMETELPISEVELLVMKALSCGLVKGSIDEVDGQVHMTWVQPRVMDLQQICGMKGCLETWCSGVRMTSMLVENHADEVLGYQA</sequence>
<dbReference type="InterPro" id="IPR035298">
    <property type="entry name" value="PSMD13"/>
</dbReference>
<dbReference type="GO" id="GO:0005829">
    <property type="term" value="C:cytosol"/>
    <property type="evidence" value="ECO:0007669"/>
    <property type="project" value="TreeGrafter"/>
</dbReference>
<comment type="function">
    <text evidence="1">Component of the 26S proteasome, a multiprotein complex involved in the ATP-dependent degradation of ubiquitinated proteins. This complex plays a key role in the maintenance of protein homeostasis by removing misfolded or damaged proteins, which could impair cellular functions, and by removing proteins whose functions are no longer required. Therefore, the proteasome participates in numerous cellular processes, including cell cycle progression, apoptosis, or DNA damage repair.</text>
</comment>
<keyword evidence="5" id="KW-0647">Proteasome</keyword>
<dbReference type="Proteomes" id="UP000261540">
    <property type="component" value="Unplaced"/>
</dbReference>
<dbReference type="GO" id="GO:0006511">
    <property type="term" value="P:ubiquitin-dependent protein catabolic process"/>
    <property type="evidence" value="ECO:0007669"/>
    <property type="project" value="TreeGrafter"/>
</dbReference>
<dbReference type="InterPro" id="IPR054179">
    <property type="entry name" value="PSD13_N"/>
</dbReference>
<dbReference type="Ensembl" id="ENSPKIT00000018442.1">
    <property type="protein sequence ID" value="ENSPKIP00000037477.1"/>
    <property type="gene ID" value="ENSPKIG00000015631.1"/>
</dbReference>
<evidence type="ECO:0000313" key="11">
    <source>
        <dbReference type="Proteomes" id="UP000261540"/>
    </source>
</evidence>
<evidence type="ECO:0000256" key="2">
    <source>
        <dbReference type="ARBA" id="ARBA00006207"/>
    </source>
</evidence>
<evidence type="ECO:0000313" key="10">
    <source>
        <dbReference type="Ensembl" id="ENSPKIP00000037454.1"/>
    </source>
</evidence>
<organism evidence="10 11">
    <name type="scientific">Paramormyrops kingsleyae</name>
    <dbReference type="NCBI Taxonomy" id="1676925"/>
    <lineage>
        <taxon>Eukaryota</taxon>
        <taxon>Metazoa</taxon>
        <taxon>Chordata</taxon>
        <taxon>Craniata</taxon>
        <taxon>Vertebrata</taxon>
        <taxon>Euteleostomi</taxon>
        <taxon>Actinopterygii</taxon>
        <taxon>Neopterygii</taxon>
        <taxon>Teleostei</taxon>
        <taxon>Osteoglossocephala</taxon>
        <taxon>Osteoglossomorpha</taxon>
        <taxon>Osteoglossiformes</taxon>
        <taxon>Mormyridae</taxon>
        <taxon>Paramormyrops</taxon>
    </lineage>
</organism>
<dbReference type="PANTHER" id="PTHR10539">
    <property type="entry name" value="26S PROTEASOME NON-ATPASE REGULATORY SUBUNIT 13"/>
    <property type="match status" value="1"/>
</dbReference>
<dbReference type="InterPro" id="IPR036390">
    <property type="entry name" value="WH_DNA-bd_sf"/>
</dbReference>
<dbReference type="GeneID" id="111834296"/>
<dbReference type="GO" id="GO:0005198">
    <property type="term" value="F:structural molecule activity"/>
    <property type="evidence" value="ECO:0007669"/>
    <property type="project" value="TreeGrafter"/>
</dbReference>
<evidence type="ECO:0000259" key="9">
    <source>
        <dbReference type="PROSITE" id="PS50250"/>
    </source>
</evidence>
<evidence type="ECO:0000256" key="8">
    <source>
        <dbReference type="ARBA" id="ARBA00032323"/>
    </source>
</evidence>
<dbReference type="PROSITE" id="PS50250">
    <property type="entry name" value="PCI"/>
    <property type="match status" value="1"/>
</dbReference>
<dbReference type="PANTHER" id="PTHR10539:SF0">
    <property type="entry name" value="26S PROTEASOME NON-ATPASE REGULATORY SUBUNIT 13"/>
    <property type="match status" value="1"/>
</dbReference>
<dbReference type="AlphaFoldDB" id="A0A3B3T3M3"/>
<name>A0A3B3T3M3_9TELE</name>
<dbReference type="SUPFAM" id="SSF46785">
    <property type="entry name" value="Winged helix' DNA-binding domain"/>
    <property type="match status" value="1"/>
</dbReference>
<dbReference type="RefSeq" id="XP_072569402.1">
    <property type="nucleotide sequence ID" value="XM_072713301.1"/>
</dbReference>
<reference evidence="10" key="1">
    <citation type="submission" date="2025-05" db="UniProtKB">
        <authorList>
            <consortium name="Ensembl"/>
        </authorList>
    </citation>
    <scope>IDENTIFICATION</scope>
</reference>
<evidence type="ECO:0000256" key="7">
    <source>
        <dbReference type="ARBA" id="ARBA00031303"/>
    </source>
</evidence>
<proteinExistence type="inferred from homology"/>
<dbReference type="RefSeq" id="XP_023649187.1">
    <property type="nucleotide sequence ID" value="XM_023793419.2"/>
</dbReference>
<evidence type="ECO:0000256" key="5">
    <source>
        <dbReference type="ARBA" id="ARBA00022942"/>
    </source>
</evidence>
<dbReference type="InterPro" id="IPR000717">
    <property type="entry name" value="PCI_dom"/>
</dbReference>
<dbReference type="Pfam" id="PF01399">
    <property type="entry name" value="PCI"/>
    <property type="match status" value="1"/>
</dbReference>
<accession>A0A3B3T3M3</accession>
<feature type="domain" description="PCI" evidence="9">
    <location>
        <begin position="174"/>
        <end position="341"/>
    </location>
</feature>
<evidence type="ECO:0000256" key="1">
    <source>
        <dbReference type="ARBA" id="ARBA00002362"/>
    </source>
</evidence>
<dbReference type="SMART" id="SM00088">
    <property type="entry name" value="PINT"/>
    <property type="match status" value="1"/>
</dbReference>
<comment type="similarity">
    <text evidence="2">Belongs to the proteasome subunit S11 family.</text>
</comment>
<comment type="subunit">
    <text evidence="3">Component of the 19S proteasome regulatory particle complex. The 26S proteasome consists of a 20S core particle (CP) and two 19S regulatory subunits (RP). The regulatory particle is made of a lid composed of 9 subunits including PSMD13, a base containing 6 ATPases and few additional components.</text>
</comment>
<dbReference type="OrthoDB" id="1093at2759"/>
<evidence type="ECO:0000256" key="3">
    <source>
        <dbReference type="ARBA" id="ARBA00011441"/>
    </source>
</evidence>
<evidence type="ECO:0000256" key="4">
    <source>
        <dbReference type="ARBA" id="ARBA00015732"/>
    </source>
</evidence>